<feature type="chain" id="PRO_5039917465" evidence="1">
    <location>
        <begin position="19"/>
        <end position="214"/>
    </location>
</feature>
<protein>
    <submittedName>
        <fullName evidence="2">Uncharacterized protein</fullName>
    </submittedName>
</protein>
<dbReference type="GO" id="GO:0016887">
    <property type="term" value="F:ATP hydrolysis activity"/>
    <property type="evidence" value="ECO:0007669"/>
    <property type="project" value="InterPro"/>
</dbReference>
<dbReference type="Gene3D" id="3.30.230.10">
    <property type="match status" value="1"/>
</dbReference>
<dbReference type="InterPro" id="IPR014721">
    <property type="entry name" value="Ribsml_uS5_D2-typ_fold_subgr"/>
</dbReference>
<dbReference type="PANTHER" id="PTHR10073">
    <property type="entry name" value="DNA MISMATCH REPAIR PROTEIN MLH, PMS, MUTL"/>
    <property type="match status" value="1"/>
</dbReference>
<organism evidence="2 3">
    <name type="scientific">Solanum commersonii</name>
    <name type="common">Commerson's wild potato</name>
    <name type="synonym">Commerson's nightshade</name>
    <dbReference type="NCBI Taxonomy" id="4109"/>
    <lineage>
        <taxon>Eukaryota</taxon>
        <taxon>Viridiplantae</taxon>
        <taxon>Streptophyta</taxon>
        <taxon>Embryophyta</taxon>
        <taxon>Tracheophyta</taxon>
        <taxon>Spermatophyta</taxon>
        <taxon>Magnoliopsida</taxon>
        <taxon>eudicotyledons</taxon>
        <taxon>Gunneridae</taxon>
        <taxon>Pentapetalae</taxon>
        <taxon>asterids</taxon>
        <taxon>lamiids</taxon>
        <taxon>Solanales</taxon>
        <taxon>Solanaceae</taxon>
        <taxon>Solanoideae</taxon>
        <taxon>Solaneae</taxon>
        <taxon>Solanum</taxon>
    </lineage>
</organism>
<dbReference type="OrthoDB" id="1305773at2759"/>
<feature type="non-terminal residue" evidence="2">
    <location>
        <position position="1"/>
    </location>
</feature>
<proteinExistence type="predicted"/>
<dbReference type="EMBL" id="JACXVP010000002">
    <property type="protein sequence ID" value="KAG5623925.1"/>
    <property type="molecule type" value="Genomic_DNA"/>
</dbReference>
<name>A0A9J6AH00_SOLCO</name>
<feature type="signal peptide" evidence="1">
    <location>
        <begin position="1"/>
        <end position="18"/>
    </location>
</feature>
<keyword evidence="3" id="KW-1185">Reference proteome</keyword>
<evidence type="ECO:0000313" key="2">
    <source>
        <dbReference type="EMBL" id="KAG5623925.1"/>
    </source>
</evidence>
<reference evidence="2 3" key="1">
    <citation type="submission" date="2020-09" db="EMBL/GenBank/DDBJ databases">
        <title>De no assembly of potato wild relative species, Solanum commersonii.</title>
        <authorList>
            <person name="Cho K."/>
        </authorList>
    </citation>
    <scope>NUCLEOTIDE SEQUENCE [LARGE SCALE GENOMIC DNA]</scope>
    <source>
        <strain evidence="2">LZ3.2</strain>
        <tissue evidence="2">Leaf</tissue>
    </source>
</reference>
<dbReference type="GO" id="GO:0140664">
    <property type="term" value="F:ATP-dependent DNA damage sensor activity"/>
    <property type="evidence" value="ECO:0007669"/>
    <property type="project" value="InterPro"/>
</dbReference>
<sequence length="214" mass="24155">MFLRLLLYFVKMMDFYLSQYEMQSGTGTENLKNQDTILSVTSGVLHFIGESLVPDTIDKNFLKGAKVLQQVDKKFIPIVASTTPAIIDQSLLVMFFTTNQFKVLHSLKESLPRITLVHPSVSFKIADIESEDDLVCTNASPSPLPQLSNINSRFVSKGPIHKLLNNIAMSFHSSCDIEKRSRSQIYPLFLLNLNCLRSLYDSTLEPSKTSVEFK</sequence>
<evidence type="ECO:0000256" key="1">
    <source>
        <dbReference type="SAM" id="SignalP"/>
    </source>
</evidence>
<dbReference type="AlphaFoldDB" id="A0A9J6AH00"/>
<accession>A0A9J6AH00</accession>
<dbReference type="InterPro" id="IPR038973">
    <property type="entry name" value="MutL/Mlh/Pms-like"/>
</dbReference>
<dbReference type="GO" id="GO:0032300">
    <property type="term" value="C:mismatch repair complex"/>
    <property type="evidence" value="ECO:0007669"/>
    <property type="project" value="InterPro"/>
</dbReference>
<dbReference type="Proteomes" id="UP000824120">
    <property type="component" value="Chromosome 2"/>
</dbReference>
<dbReference type="GO" id="GO:0006298">
    <property type="term" value="P:mismatch repair"/>
    <property type="evidence" value="ECO:0007669"/>
    <property type="project" value="InterPro"/>
</dbReference>
<dbReference type="PANTHER" id="PTHR10073:SF47">
    <property type="entry name" value="DNA MISMATCH REPAIR PROTEIN MLH3"/>
    <property type="match status" value="1"/>
</dbReference>
<evidence type="ECO:0000313" key="3">
    <source>
        <dbReference type="Proteomes" id="UP000824120"/>
    </source>
</evidence>
<gene>
    <name evidence="2" type="ORF">H5410_009143</name>
</gene>
<keyword evidence="1" id="KW-0732">Signal</keyword>
<comment type="caution">
    <text evidence="2">The sequence shown here is derived from an EMBL/GenBank/DDBJ whole genome shotgun (WGS) entry which is preliminary data.</text>
</comment>